<evidence type="ECO:0000313" key="2">
    <source>
        <dbReference type="EMBL" id="NYH86786.1"/>
    </source>
</evidence>
<keyword evidence="5" id="KW-1185">Reference proteome</keyword>
<reference evidence="3 4" key="1">
    <citation type="submission" date="2016-10" db="EMBL/GenBank/DDBJ databases">
        <authorList>
            <person name="de Groot N.N."/>
        </authorList>
    </citation>
    <scope>NUCLEOTIDE SEQUENCE [LARGE SCALE GENOMIC DNA]</scope>
    <source>
        <strain evidence="3 4">CPCC 202808</strain>
    </source>
</reference>
<keyword evidence="3" id="KW-0560">Oxidoreductase</keyword>
<evidence type="ECO:0000313" key="5">
    <source>
        <dbReference type="Proteomes" id="UP000533017"/>
    </source>
</evidence>
<evidence type="ECO:0000256" key="1">
    <source>
        <dbReference type="SAM" id="MobiDB-lite"/>
    </source>
</evidence>
<dbReference type="Gene3D" id="2.60.120.620">
    <property type="entry name" value="q2cbj1_9rhob like domain"/>
    <property type="match status" value="1"/>
</dbReference>
<reference evidence="2 5" key="2">
    <citation type="submission" date="2020-07" db="EMBL/GenBank/DDBJ databases">
        <title>Sequencing the genomes of 1000 actinobacteria strains.</title>
        <authorList>
            <person name="Klenk H.-P."/>
        </authorList>
    </citation>
    <scope>NUCLEOTIDE SEQUENCE [LARGE SCALE GENOMIC DNA]</scope>
    <source>
        <strain evidence="2 5">DSM 45117</strain>
    </source>
</reference>
<dbReference type="SUPFAM" id="SSF51197">
    <property type="entry name" value="Clavaminate synthase-like"/>
    <property type="match status" value="1"/>
</dbReference>
<dbReference type="EMBL" id="JACBZA010000001">
    <property type="protein sequence ID" value="NYH86786.1"/>
    <property type="molecule type" value="Genomic_DNA"/>
</dbReference>
<dbReference type="Proteomes" id="UP000533017">
    <property type="component" value="Unassembled WGS sequence"/>
</dbReference>
<name>A0A1I3BBM2_9ACTN</name>
<dbReference type="PANTHER" id="PTHR20883:SF46">
    <property type="entry name" value="PHYTANOYL-COA HYDROXYLASE"/>
    <property type="match status" value="1"/>
</dbReference>
<evidence type="ECO:0000313" key="3">
    <source>
        <dbReference type="EMBL" id="SFH59476.1"/>
    </source>
</evidence>
<dbReference type="PANTHER" id="PTHR20883">
    <property type="entry name" value="PHYTANOYL-COA DIOXYGENASE DOMAIN CONTAINING 1"/>
    <property type="match status" value="1"/>
</dbReference>
<proteinExistence type="predicted"/>
<dbReference type="GO" id="GO:0005506">
    <property type="term" value="F:iron ion binding"/>
    <property type="evidence" value="ECO:0007669"/>
    <property type="project" value="UniProtKB-ARBA"/>
</dbReference>
<dbReference type="OrthoDB" id="9796766at2"/>
<dbReference type="Proteomes" id="UP000199052">
    <property type="component" value="Unassembled WGS sequence"/>
</dbReference>
<sequence length="283" mass="31195">MPVVLEDGQVTQIGSRHERAAKVRPGTGRKNQRKDRGVSSPAPTMDETPFLNGQQVASWHRDGFLVLDRLIGPETTAALRGAYDDLLTRQDTNPSDRMLGGITRQVMLPARAHPLFDRNPAVDNALVLARQLFGTDQLVRTFDMLIYKPPGHPHVTPWHQDFAYGAMPFADAGSQMHDRSIQFWVPLDDVDTQTGCMQFVPGRHDGPHLEHYVASGSPEDEGRLLALTDPTTQLDLSRVVVAEIPAGGCTMHAPGTPHFTGANHSADRPRRSYIFNIGVRSAE</sequence>
<dbReference type="Pfam" id="PF05721">
    <property type="entry name" value="PhyH"/>
    <property type="match status" value="1"/>
</dbReference>
<organism evidence="3 4">
    <name type="scientific">Actinopolymorpha cephalotaxi</name>
    <dbReference type="NCBI Taxonomy" id="504797"/>
    <lineage>
        <taxon>Bacteria</taxon>
        <taxon>Bacillati</taxon>
        <taxon>Actinomycetota</taxon>
        <taxon>Actinomycetes</taxon>
        <taxon>Propionibacteriales</taxon>
        <taxon>Actinopolymorphaceae</taxon>
        <taxon>Actinopolymorpha</taxon>
    </lineage>
</organism>
<accession>A0A1I3BBM2</accession>
<dbReference type="GO" id="GO:0016706">
    <property type="term" value="F:2-oxoglutarate-dependent dioxygenase activity"/>
    <property type="evidence" value="ECO:0007669"/>
    <property type="project" value="UniProtKB-ARBA"/>
</dbReference>
<dbReference type="InterPro" id="IPR008775">
    <property type="entry name" value="Phytyl_CoA_dOase-like"/>
</dbReference>
<feature type="region of interest" description="Disordered" evidence="1">
    <location>
        <begin position="14"/>
        <end position="49"/>
    </location>
</feature>
<dbReference type="EMBL" id="FOOI01000023">
    <property type="protein sequence ID" value="SFH59476.1"/>
    <property type="molecule type" value="Genomic_DNA"/>
</dbReference>
<protein>
    <submittedName>
        <fullName evidence="3">Phytanoyl-CoA dioxygenase (PhyH)</fullName>
    </submittedName>
</protein>
<dbReference type="RefSeq" id="WP_092889656.1">
    <property type="nucleotide sequence ID" value="NZ_FOOI01000023.1"/>
</dbReference>
<evidence type="ECO:0000313" key="4">
    <source>
        <dbReference type="Proteomes" id="UP000199052"/>
    </source>
</evidence>
<keyword evidence="3" id="KW-0223">Dioxygenase</keyword>
<dbReference type="AlphaFoldDB" id="A0A1I3BBM2"/>
<dbReference type="STRING" id="504797.SAMN05421678_12336"/>
<gene>
    <name evidence="2" type="ORF">FHR37_005637</name>
    <name evidence="3" type="ORF">SAMN05421678_12336</name>
</gene>